<gene>
    <name evidence="1" type="ORF">F4821DRAFT_269112</name>
</gene>
<organism evidence="1 2">
    <name type="scientific">Hypoxylon rubiginosum</name>
    <dbReference type="NCBI Taxonomy" id="110542"/>
    <lineage>
        <taxon>Eukaryota</taxon>
        <taxon>Fungi</taxon>
        <taxon>Dikarya</taxon>
        <taxon>Ascomycota</taxon>
        <taxon>Pezizomycotina</taxon>
        <taxon>Sordariomycetes</taxon>
        <taxon>Xylariomycetidae</taxon>
        <taxon>Xylariales</taxon>
        <taxon>Hypoxylaceae</taxon>
        <taxon>Hypoxylon</taxon>
    </lineage>
</organism>
<reference evidence="1 2" key="1">
    <citation type="journal article" date="2022" name="New Phytol.">
        <title>Ecological generalism drives hyperdiversity of secondary metabolite gene clusters in xylarialean endophytes.</title>
        <authorList>
            <person name="Franco M.E.E."/>
            <person name="Wisecaver J.H."/>
            <person name="Arnold A.E."/>
            <person name="Ju Y.M."/>
            <person name="Slot J.C."/>
            <person name="Ahrendt S."/>
            <person name="Moore L.P."/>
            <person name="Eastman K.E."/>
            <person name="Scott K."/>
            <person name="Konkel Z."/>
            <person name="Mondo S.J."/>
            <person name="Kuo A."/>
            <person name="Hayes R.D."/>
            <person name="Haridas S."/>
            <person name="Andreopoulos B."/>
            <person name="Riley R."/>
            <person name="LaButti K."/>
            <person name="Pangilinan J."/>
            <person name="Lipzen A."/>
            <person name="Amirebrahimi M."/>
            <person name="Yan J."/>
            <person name="Adam C."/>
            <person name="Keymanesh K."/>
            <person name="Ng V."/>
            <person name="Louie K."/>
            <person name="Northen T."/>
            <person name="Drula E."/>
            <person name="Henrissat B."/>
            <person name="Hsieh H.M."/>
            <person name="Youens-Clark K."/>
            <person name="Lutzoni F."/>
            <person name="Miadlikowska J."/>
            <person name="Eastwood D.C."/>
            <person name="Hamelin R.C."/>
            <person name="Grigoriev I.V."/>
            <person name="U'Ren J.M."/>
        </authorList>
    </citation>
    <scope>NUCLEOTIDE SEQUENCE [LARGE SCALE GENOMIC DNA]</scope>
    <source>
        <strain evidence="1 2">ER1909</strain>
    </source>
</reference>
<comment type="caution">
    <text evidence="1">The sequence shown here is derived from an EMBL/GenBank/DDBJ whole genome shotgun (WGS) entry which is preliminary data.</text>
</comment>
<proteinExistence type="predicted"/>
<dbReference type="EMBL" id="MU394303">
    <property type="protein sequence ID" value="KAI6088159.1"/>
    <property type="molecule type" value="Genomic_DNA"/>
</dbReference>
<protein>
    <submittedName>
        <fullName evidence="1">Phophatidylserine decarboxylase-domain-containing protein</fullName>
    </submittedName>
</protein>
<keyword evidence="2" id="KW-1185">Reference proteome</keyword>
<accession>A0ACC0D601</accession>
<name>A0ACC0D601_9PEZI</name>
<dbReference type="Proteomes" id="UP001497680">
    <property type="component" value="Unassembled WGS sequence"/>
</dbReference>
<evidence type="ECO:0000313" key="2">
    <source>
        <dbReference type="Proteomes" id="UP001497680"/>
    </source>
</evidence>
<sequence>MYTLRFPSDAANVNILLDSSTIVTQPIYFITVFSAISCLTRVTVGNSPRRVGGWLPANSHVLINWVTKLINSPKSALPWPQEVKNFQHLIEQSAELRMLASAMFDEVPNKPPYNKDPNNTGQIRSYQHMLSLIAHIMREVAPEWSQTEYDSGLIGFPFNAILDWPMATPSGYAFFLNPKVNAQFKIILNKWRDTVLATSKSQIVLNKGPEGWLSEAALKTIAADTNVPGRPDHSFEYLFDCDTTDPHYGFGSWDAFFTRTFRNINVDRPVEEVGNPSWIVNSCESKPFALQDNVRKFDAFWLKGQPYSVAEMTKLDELTVDKFVGGTVYQAFLSATSYHRWHSPVKGKVVYADVIDGTYFSEPTITGFTNPGGPDPAGPDRSQGYITHVATRAVYLIDAGDPVGLVCAIYVGMADVSTCEIGEKFDKEELKRIPHTSNQGVDVNKGDEIGMFHHGGSTHCLIFGKDVKLQFVPQAFPETATRNLPLRSKLAYVEPRLLPF</sequence>
<evidence type="ECO:0000313" key="1">
    <source>
        <dbReference type="EMBL" id="KAI6088159.1"/>
    </source>
</evidence>